<feature type="region of interest" description="Disordered" evidence="1">
    <location>
        <begin position="101"/>
        <end position="127"/>
    </location>
</feature>
<gene>
    <name evidence="2" type="ORF">BDZ90DRAFT_188005</name>
</gene>
<protein>
    <submittedName>
        <fullName evidence="2">Uncharacterized protein</fullName>
    </submittedName>
</protein>
<evidence type="ECO:0000256" key="1">
    <source>
        <dbReference type="SAM" id="MobiDB-lite"/>
    </source>
</evidence>
<dbReference type="GeneID" id="37025667"/>
<dbReference type="RefSeq" id="XP_025361824.1">
    <property type="nucleotide sequence ID" value="XM_025503844.1"/>
</dbReference>
<proteinExistence type="predicted"/>
<evidence type="ECO:0000313" key="2">
    <source>
        <dbReference type="EMBL" id="PWN27212.1"/>
    </source>
</evidence>
<accession>A0A316UPI5</accession>
<sequence>MSSLVDRLAALSIAAATVYNAGTSGNSASGANHDFVKQSRKKALTQCARSVVRAAKGDLRQADRVARPQSEDEVDLDTASDVSISSLNEFILAGARKAAKKARKRARQSARDRTQRGSSSPRPTVTSAYDMTMTVEDAEEELEEISPRAGYLSRLVHAHAQGVGSEEAACAGSKPKKWVRRLMNGDIGDAIARTLRGCGKDLTDRGLTVDQLQLASLPQNKLVYFWRYDDTHVVRQHLDDMPTFLLLRYCRQNAALQLIFIKSTLDGGDASATQSNVKHVDSK</sequence>
<reference evidence="2 3" key="1">
    <citation type="journal article" date="2018" name="Mol. Biol. Evol.">
        <title>Broad Genomic Sampling Reveals a Smut Pathogenic Ancestry of the Fungal Clade Ustilaginomycotina.</title>
        <authorList>
            <person name="Kijpornyongpan T."/>
            <person name="Mondo S.J."/>
            <person name="Barry K."/>
            <person name="Sandor L."/>
            <person name="Lee J."/>
            <person name="Lipzen A."/>
            <person name="Pangilinan J."/>
            <person name="LaButti K."/>
            <person name="Hainaut M."/>
            <person name="Henrissat B."/>
            <person name="Grigoriev I.V."/>
            <person name="Spatafora J.W."/>
            <person name="Aime M.C."/>
        </authorList>
    </citation>
    <scope>NUCLEOTIDE SEQUENCE [LARGE SCALE GENOMIC DNA]</scope>
    <source>
        <strain evidence="2 3">MCA 5214</strain>
    </source>
</reference>
<name>A0A316UPI5_9BASI</name>
<dbReference type="AlphaFoldDB" id="A0A316UPI5"/>
<dbReference type="EMBL" id="KZ819669">
    <property type="protein sequence ID" value="PWN27212.1"/>
    <property type="molecule type" value="Genomic_DNA"/>
</dbReference>
<keyword evidence="3" id="KW-1185">Reference proteome</keyword>
<organism evidence="2 3">
    <name type="scientific">Jaminaea rosea</name>
    <dbReference type="NCBI Taxonomy" id="1569628"/>
    <lineage>
        <taxon>Eukaryota</taxon>
        <taxon>Fungi</taxon>
        <taxon>Dikarya</taxon>
        <taxon>Basidiomycota</taxon>
        <taxon>Ustilaginomycotina</taxon>
        <taxon>Exobasidiomycetes</taxon>
        <taxon>Microstromatales</taxon>
        <taxon>Microstromatales incertae sedis</taxon>
        <taxon>Jaminaea</taxon>
    </lineage>
</organism>
<evidence type="ECO:0000313" key="3">
    <source>
        <dbReference type="Proteomes" id="UP000245884"/>
    </source>
</evidence>
<feature type="compositionally biased region" description="Polar residues" evidence="1">
    <location>
        <begin position="116"/>
        <end position="127"/>
    </location>
</feature>
<dbReference type="Proteomes" id="UP000245884">
    <property type="component" value="Unassembled WGS sequence"/>
</dbReference>